<feature type="region of interest" description="Disordered" evidence="1">
    <location>
        <begin position="1"/>
        <end position="29"/>
    </location>
</feature>
<evidence type="ECO:0000313" key="4">
    <source>
        <dbReference type="Proteomes" id="UP000250275"/>
    </source>
</evidence>
<feature type="domain" description="UMA" evidence="2">
    <location>
        <begin position="85"/>
        <end position="137"/>
    </location>
</feature>
<accession>A0A310SMD3</accession>
<feature type="compositionally biased region" description="Basic residues" evidence="1">
    <location>
        <begin position="1"/>
        <end position="11"/>
    </location>
</feature>
<dbReference type="EMBL" id="KQ763441">
    <property type="protein sequence ID" value="OAD55106.1"/>
    <property type="molecule type" value="Genomic_DNA"/>
</dbReference>
<proteinExistence type="predicted"/>
<dbReference type="Proteomes" id="UP000250275">
    <property type="component" value="Unassembled WGS sequence"/>
</dbReference>
<evidence type="ECO:0000259" key="2">
    <source>
        <dbReference type="PROSITE" id="PS51497"/>
    </source>
</evidence>
<sequence>MSWFFGRRKQQKQSPPYSTEEKQTSEQDDGIVFVEKWPEMVPTNKPYDTVPYPSGNIYPCVPEFEHVLPAGSSKDINQGENTHYLNGVPFKLCRRLEINMNNDFEIDKLRISEILSFIERIKDQNYDYSFSVEESIIAEMNCITDK</sequence>
<organism evidence="3 4">
    <name type="scientific">Eufriesea mexicana</name>
    <dbReference type="NCBI Taxonomy" id="516756"/>
    <lineage>
        <taxon>Eukaryota</taxon>
        <taxon>Metazoa</taxon>
        <taxon>Ecdysozoa</taxon>
        <taxon>Arthropoda</taxon>
        <taxon>Hexapoda</taxon>
        <taxon>Insecta</taxon>
        <taxon>Pterygota</taxon>
        <taxon>Neoptera</taxon>
        <taxon>Endopterygota</taxon>
        <taxon>Hymenoptera</taxon>
        <taxon>Apocrita</taxon>
        <taxon>Aculeata</taxon>
        <taxon>Apoidea</taxon>
        <taxon>Anthophila</taxon>
        <taxon>Apidae</taxon>
        <taxon>Eufriesea</taxon>
    </lineage>
</organism>
<reference evidence="3 4" key="1">
    <citation type="submission" date="2015-07" db="EMBL/GenBank/DDBJ databases">
        <title>The genome of Eufriesea mexicana.</title>
        <authorList>
            <person name="Pan H."/>
            <person name="Kapheim K."/>
        </authorList>
    </citation>
    <scope>NUCLEOTIDE SEQUENCE [LARGE SCALE GENOMIC DNA]</scope>
    <source>
        <strain evidence="3">0111107269</strain>
        <tissue evidence="3">Whole body</tissue>
    </source>
</reference>
<dbReference type="AlphaFoldDB" id="A0A310SMD3"/>
<keyword evidence="4" id="KW-1185">Reference proteome</keyword>
<name>A0A310SMD3_9HYME</name>
<gene>
    <name evidence="3" type="ORF">WN48_05581</name>
</gene>
<dbReference type="PROSITE" id="PS51497">
    <property type="entry name" value="UMA"/>
    <property type="match status" value="1"/>
</dbReference>
<dbReference type="InterPro" id="IPR023340">
    <property type="entry name" value="UMA"/>
</dbReference>
<evidence type="ECO:0000256" key="1">
    <source>
        <dbReference type="SAM" id="MobiDB-lite"/>
    </source>
</evidence>
<protein>
    <recommendedName>
        <fullName evidence="2">UMA domain-containing protein</fullName>
    </recommendedName>
</protein>
<evidence type="ECO:0000313" key="3">
    <source>
        <dbReference type="EMBL" id="OAD55106.1"/>
    </source>
</evidence>
<dbReference type="OrthoDB" id="5959275at2759"/>